<evidence type="ECO:0000256" key="1">
    <source>
        <dbReference type="ARBA" id="ARBA00004370"/>
    </source>
</evidence>
<dbReference type="GO" id="GO:0016020">
    <property type="term" value="C:membrane"/>
    <property type="evidence" value="ECO:0007669"/>
    <property type="project" value="UniProtKB-SubCell"/>
</dbReference>
<keyword evidence="8" id="KW-0573">Peptidoglycan synthesis</keyword>
<dbReference type="Gene3D" id="3.40.710.10">
    <property type="entry name" value="DD-peptidase/beta-lactamase superfamily"/>
    <property type="match status" value="1"/>
</dbReference>
<dbReference type="GO" id="GO:0006508">
    <property type="term" value="P:proteolysis"/>
    <property type="evidence" value="ECO:0007669"/>
    <property type="project" value="UniProtKB-KW"/>
</dbReference>
<gene>
    <name evidence="17" type="ORF">METZ01_LOCUS492580</name>
</gene>
<evidence type="ECO:0000256" key="13">
    <source>
        <dbReference type="ARBA" id="ARBA00044770"/>
    </source>
</evidence>
<dbReference type="InterPro" id="IPR036950">
    <property type="entry name" value="PBP_transglycosylase"/>
</dbReference>
<comment type="catalytic activity">
    <reaction evidence="14">
        <text>[GlcNAc-(1-&gt;4)-Mur2Ac(oyl-L-Ala-gamma-D-Glu-L-Lys-D-Ala-D-Ala)](n)-di-trans,octa-cis-undecaprenyl diphosphate + beta-D-GlcNAc-(1-&gt;4)-Mur2Ac(oyl-L-Ala-gamma-D-Glu-L-Lys-D-Ala-D-Ala)-di-trans,octa-cis-undecaprenyl diphosphate = [GlcNAc-(1-&gt;4)-Mur2Ac(oyl-L-Ala-gamma-D-Glu-L-Lys-D-Ala-D-Ala)](n+1)-di-trans,octa-cis-undecaprenyl diphosphate + di-trans,octa-cis-undecaprenyl diphosphate + H(+)</text>
        <dbReference type="Rhea" id="RHEA:23708"/>
        <dbReference type="Rhea" id="RHEA-COMP:9602"/>
        <dbReference type="Rhea" id="RHEA-COMP:9603"/>
        <dbReference type="ChEBI" id="CHEBI:15378"/>
        <dbReference type="ChEBI" id="CHEBI:58405"/>
        <dbReference type="ChEBI" id="CHEBI:60033"/>
        <dbReference type="ChEBI" id="CHEBI:78435"/>
        <dbReference type="EC" id="2.4.99.28"/>
    </reaction>
</comment>
<evidence type="ECO:0000256" key="8">
    <source>
        <dbReference type="ARBA" id="ARBA00022984"/>
    </source>
</evidence>
<dbReference type="GO" id="GO:0071555">
    <property type="term" value="P:cell wall organization"/>
    <property type="evidence" value="ECO:0007669"/>
    <property type="project" value="UniProtKB-KW"/>
</dbReference>
<dbReference type="SUPFAM" id="SSF53955">
    <property type="entry name" value="Lysozyme-like"/>
    <property type="match status" value="1"/>
</dbReference>
<keyword evidence="5" id="KW-0808">Transferase</keyword>
<evidence type="ECO:0000256" key="6">
    <source>
        <dbReference type="ARBA" id="ARBA00022692"/>
    </source>
</evidence>
<feature type="domain" description="Glycosyl transferase family 51" evidence="15">
    <location>
        <begin position="1"/>
        <end position="46"/>
    </location>
</feature>
<dbReference type="Pfam" id="PF17092">
    <property type="entry name" value="PCB_OB"/>
    <property type="match status" value="1"/>
</dbReference>
<dbReference type="EMBL" id="UINC01214478">
    <property type="protein sequence ID" value="SVE39726.1"/>
    <property type="molecule type" value="Genomic_DNA"/>
</dbReference>
<dbReference type="AlphaFoldDB" id="A0A383D594"/>
<dbReference type="PANTHER" id="PTHR32282">
    <property type="entry name" value="BINDING PROTEIN TRANSPEPTIDASE, PUTATIVE-RELATED"/>
    <property type="match status" value="1"/>
</dbReference>
<dbReference type="Gene3D" id="2.40.50.140">
    <property type="entry name" value="Nucleic acid-binding proteins"/>
    <property type="match status" value="1"/>
</dbReference>
<keyword evidence="12" id="KW-0961">Cell wall biogenesis/degradation</keyword>
<evidence type="ECO:0000256" key="11">
    <source>
        <dbReference type="ARBA" id="ARBA00023268"/>
    </source>
</evidence>
<evidence type="ECO:0000256" key="2">
    <source>
        <dbReference type="ARBA" id="ARBA00022645"/>
    </source>
</evidence>
<keyword evidence="2" id="KW-0121">Carboxypeptidase</keyword>
<keyword evidence="3" id="KW-0378">Hydrolase</keyword>
<dbReference type="EC" id="2.4.99.28" evidence="13"/>
<keyword evidence="11" id="KW-0511">Multifunctional enzyme</keyword>
<keyword evidence="3" id="KW-0645">Protease</keyword>
<dbReference type="GO" id="GO:0004180">
    <property type="term" value="F:carboxypeptidase activity"/>
    <property type="evidence" value="ECO:0007669"/>
    <property type="project" value="UniProtKB-KW"/>
</dbReference>
<evidence type="ECO:0000259" key="16">
    <source>
        <dbReference type="Pfam" id="PF17092"/>
    </source>
</evidence>
<keyword evidence="7" id="KW-0133">Cell shape</keyword>
<feature type="non-terminal residue" evidence="17">
    <location>
        <position position="1"/>
    </location>
</feature>
<accession>A0A383D594</accession>
<dbReference type="InterPro" id="IPR031376">
    <property type="entry name" value="PCB_OB"/>
</dbReference>
<evidence type="ECO:0000256" key="7">
    <source>
        <dbReference type="ARBA" id="ARBA00022960"/>
    </source>
</evidence>
<evidence type="ECO:0000256" key="14">
    <source>
        <dbReference type="ARBA" id="ARBA00049902"/>
    </source>
</evidence>
<evidence type="ECO:0000256" key="9">
    <source>
        <dbReference type="ARBA" id="ARBA00022989"/>
    </source>
</evidence>
<dbReference type="SUPFAM" id="SSF56601">
    <property type="entry name" value="beta-lactamase/transpeptidase-like"/>
    <property type="match status" value="1"/>
</dbReference>
<keyword evidence="10" id="KW-0472">Membrane</keyword>
<organism evidence="17">
    <name type="scientific">marine metagenome</name>
    <dbReference type="NCBI Taxonomy" id="408172"/>
    <lineage>
        <taxon>unclassified sequences</taxon>
        <taxon>metagenomes</taxon>
        <taxon>ecological metagenomes</taxon>
    </lineage>
</organism>
<dbReference type="PANTHER" id="PTHR32282:SF27">
    <property type="entry name" value="PENICILLIN-BINDING PROTEIN 1A"/>
    <property type="match status" value="1"/>
</dbReference>
<keyword evidence="4" id="KW-0328">Glycosyltransferase</keyword>
<keyword evidence="6" id="KW-0812">Transmembrane</keyword>
<evidence type="ECO:0000256" key="5">
    <source>
        <dbReference type="ARBA" id="ARBA00022679"/>
    </source>
</evidence>
<dbReference type="InterPro" id="IPR050396">
    <property type="entry name" value="Glycosyltr_51/Transpeptidase"/>
</dbReference>
<dbReference type="GO" id="GO:0008360">
    <property type="term" value="P:regulation of cell shape"/>
    <property type="evidence" value="ECO:0007669"/>
    <property type="project" value="UniProtKB-KW"/>
</dbReference>
<dbReference type="Gene3D" id="1.10.3810.10">
    <property type="entry name" value="Biosynthetic peptidoglycan transglycosylase-like"/>
    <property type="match status" value="1"/>
</dbReference>
<protein>
    <recommendedName>
        <fullName evidence="13">peptidoglycan glycosyltransferase</fullName>
        <ecNumber evidence="13">2.4.99.28</ecNumber>
    </recommendedName>
</protein>
<evidence type="ECO:0000256" key="3">
    <source>
        <dbReference type="ARBA" id="ARBA00022670"/>
    </source>
</evidence>
<evidence type="ECO:0000313" key="17">
    <source>
        <dbReference type="EMBL" id="SVE39726.1"/>
    </source>
</evidence>
<reference evidence="17" key="1">
    <citation type="submission" date="2018-05" db="EMBL/GenBank/DDBJ databases">
        <authorList>
            <person name="Lanie J.A."/>
            <person name="Ng W.-L."/>
            <person name="Kazmierczak K.M."/>
            <person name="Andrzejewski T.M."/>
            <person name="Davidsen T.M."/>
            <person name="Wayne K.J."/>
            <person name="Tettelin H."/>
            <person name="Glass J.I."/>
            <person name="Rusch D."/>
            <person name="Podicherti R."/>
            <person name="Tsui H.-C.T."/>
            <person name="Winkler M.E."/>
        </authorList>
    </citation>
    <scope>NUCLEOTIDE SEQUENCE</scope>
</reference>
<evidence type="ECO:0000256" key="10">
    <source>
        <dbReference type="ARBA" id="ARBA00023136"/>
    </source>
</evidence>
<dbReference type="GO" id="GO:0009252">
    <property type="term" value="P:peptidoglycan biosynthetic process"/>
    <property type="evidence" value="ECO:0007669"/>
    <property type="project" value="UniProtKB-KW"/>
</dbReference>
<dbReference type="InterPro" id="IPR012338">
    <property type="entry name" value="Beta-lactam/transpept-like"/>
</dbReference>
<dbReference type="InterPro" id="IPR023346">
    <property type="entry name" value="Lysozyme-like_dom_sf"/>
</dbReference>
<dbReference type="InterPro" id="IPR012340">
    <property type="entry name" value="NA-bd_OB-fold"/>
</dbReference>
<feature type="non-terminal residue" evidence="17">
    <location>
        <position position="237"/>
    </location>
</feature>
<dbReference type="GO" id="GO:0008955">
    <property type="term" value="F:peptidoglycan glycosyltransferase activity"/>
    <property type="evidence" value="ECO:0007669"/>
    <property type="project" value="UniProtKB-EC"/>
</dbReference>
<proteinExistence type="predicted"/>
<name>A0A383D594_9ZZZZ</name>
<comment type="subcellular location">
    <subcellularLocation>
        <location evidence="1">Membrane</location>
    </subcellularLocation>
</comment>
<dbReference type="Pfam" id="PF00912">
    <property type="entry name" value="Transgly"/>
    <property type="match status" value="1"/>
</dbReference>
<dbReference type="GO" id="GO:0030288">
    <property type="term" value="C:outer membrane-bounded periplasmic space"/>
    <property type="evidence" value="ECO:0007669"/>
    <property type="project" value="TreeGrafter"/>
</dbReference>
<evidence type="ECO:0000259" key="15">
    <source>
        <dbReference type="Pfam" id="PF00912"/>
    </source>
</evidence>
<evidence type="ECO:0000256" key="4">
    <source>
        <dbReference type="ARBA" id="ARBA00022676"/>
    </source>
</evidence>
<evidence type="ECO:0000256" key="12">
    <source>
        <dbReference type="ARBA" id="ARBA00023316"/>
    </source>
</evidence>
<dbReference type="InterPro" id="IPR001264">
    <property type="entry name" value="Glyco_trans_51"/>
</dbReference>
<feature type="domain" description="Penicillin-binding protein OB-like" evidence="16">
    <location>
        <begin position="134"/>
        <end position="227"/>
    </location>
</feature>
<sequence>FNKSLEELTISEVSFLAGLPKAPNAYHPLRNADAAIGRRNYVLKRMLEDGYISDDEFAAARQLRIEVKGRNRDEFVEAPFFAEEVRREISEKYGEDVLYRGGLSVRTTLDPRLQKFGAQALRGGLISYDRRHGWRGPIAQIKPTVDWLQELMRIPLPTAMPDWGLAAVLEIDDASGAIIGLTDGKKGHIPLSDLTWARAWRDGQKLGPEVNKVSEVLTVGDVILVEELLSEDRNTEK</sequence>
<keyword evidence="9" id="KW-1133">Transmembrane helix</keyword>